<dbReference type="AlphaFoldDB" id="A0A2J7PBN9"/>
<organism evidence="1 2">
    <name type="scientific">Cryptotermes secundus</name>
    <dbReference type="NCBI Taxonomy" id="105785"/>
    <lineage>
        <taxon>Eukaryota</taxon>
        <taxon>Metazoa</taxon>
        <taxon>Ecdysozoa</taxon>
        <taxon>Arthropoda</taxon>
        <taxon>Hexapoda</taxon>
        <taxon>Insecta</taxon>
        <taxon>Pterygota</taxon>
        <taxon>Neoptera</taxon>
        <taxon>Polyneoptera</taxon>
        <taxon>Dictyoptera</taxon>
        <taxon>Blattodea</taxon>
        <taxon>Blattoidea</taxon>
        <taxon>Termitoidae</taxon>
        <taxon>Kalotermitidae</taxon>
        <taxon>Cryptotermitinae</taxon>
        <taxon>Cryptotermes</taxon>
    </lineage>
</organism>
<evidence type="ECO:0000313" key="2">
    <source>
        <dbReference type="Proteomes" id="UP000235965"/>
    </source>
</evidence>
<evidence type="ECO:0000313" key="1">
    <source>
        <dbReference type="EMBL" id="PNF13739.1"/>
    </source>
</evidence>
<dbReference type="STRING" id="105785.A0A2J7PBN9"/>
<dbReference type="Pfam" id="PF16061">
    <property type="entry name" value="DUF4803"/>
    <property type="match status" value="1"/>
</dbReference>
<dbReference type="Proteomes" id="UP000235965">
    <property type="component" value="Unassembled WGS sequence"/>
</dbReference>
<protein>
    <submittedName>
        <fullName evidence="1">Uncharacterized protein</fullName>
    </submittedName>
</protein>
<gene>
    <name evidence="1" type="ORF">B7P43_G14218</name>
</gene>
<reference evidence="1 2" key="1">
    <citation type="submission" date="2017-12" db="EMBL/GenBank/DDBJ databases">
        <title>Hemimetabolous genomes reveal molecular basis of termite eusociality.</title>
        <authorList>
            <person name="Harrison M.C."/>
            <person name="Jongepier E."/>
            <person name="Robertson H.M."/>
            <person name="Arning N."/>
            <person name="Bitard-Feildel T."/>
            <person name="Chao H."/>
            <person name="Childers C.P."/>
            <person name="Dinh H."/>
            <person name="Doddapaneni H."/>
            <person name="Dugan S."/>
            <person name="Gowin J."/>
            <person name="Greiner C."/>
            <person name="Han Y."/>
            <person name="Hu H."/>
            <person name="Hughes D.S.T."/>
            <person name="Huylmans A.-K."/>
            <person name="Kemena C."/>
            <person name="Kremer L.P.M."/>
            <person name="Lee S.L."/>
            <person name="Lopez-Ezquerra A."/>
            <person name="Mallet L."/>
            <person name="Monroy-Kuhn J.M."/>
            <person name="Moser A."/>
            <person name="Murali S.C."/>
            <person name="Muzny D.M."/>
            <person name="Otani S."/>
            <person name="Piulachs M.-D."/>
            <person name="Poelchau M."/>
            <person name="Qu J."/>
            <person name="Schaub F."/>
            <person name="Wada-Katsumata A."/>
            <person name="Worley K.C."/>
            <person name="Xie Q."/>
            <person name="Ylla G."/>
            <person name="Poulsen M."/>
            <person name="Gibbs R.A."/>
            <person name="Schal C."/>
            <person name="Richards S."/>
            <person name="Belles X."/>
            <person name="Korb J."/>
            <person name="Bornberg-Bauer E."/>
        </authorList>
    </citation>
    <scope>NUCLEOTIDE SEQUENCE [LARGE SCALE GENOMIC DNA]</scope>
    <source>
        <tissue evidence="1">Whole body</tissue>
    </source>
</reference>
<dbReference type="InterPro" id="IPR032062">
    <property type="entry name" value="DUF4803"/>
</dbReference>
<dbReference type="PANTHER" id="PTHR47890:SF1">
    <property type="entry name" value="LD24308P"/>
    <property type="match status" value="1"/>
</dbReference>
<sequence>MTGLIRVRGAFVSNMNSCGGASCFLRWCVIAAVILGHTTAEGFEEAMLTAVLKEVPEIVNQILYMWDQLALDQVDGDVLSLLRGKERDVLERIGQVSFQLERLEKQHAISSAMIESLLQDLRALPSVVRLGRNLDTLADLMGRVSSADMVLNRYIQRGYSNETEDANWLVERPTLEDFVSTVVSHGSSSIRGLLERIHSIVAPEHGMGSQLQSPGIFSQLTDAMHESRSNRCNLQQSPQQLLYNLYNSVAITELKGYAMMQFSWMLLRLYKKGNFTVEAELMQERYEERTAQKVAAVKDAMSIAERDMWRCDPREHREGETYVELTQLLQGQVQNEVDMNSESTCRENCAYYSYAKSHGCYNSNVCAKQPRCNGKLIDCRYIDSDMWVCQADSKSDRRYTYIEYENGRILGKRGSCERGLTKVDSWWRWLFWHCSYCFCLCDEQGPKSDRYFNLREVKADVANNKVVTGLRFVKENRVIHLQIQEAGLLPRGEINMTSVQWRPVDNYRISDSDVYNGKDYHTLSWEQRAIDLDDLVAPSGSVLTGVRFRRVGTHLNLEIMVTPLNFTAGTLDNPHQKSIWHGNDNTDASLEAPRKRLYISNPDVPTSTNDGSIVDSRSDQFLLFTHSDIDTDAAQTTVPFLDAQPVAPDPPTLLAGAGIYHKGRSGYGGFIGPKVVTYDFNSHIQAIFPITKDEVN</sequence>
<keyword evidence="2" id="KW-1185">Reference proteome</keyword>
<dbReference type="EMBL" id="NEVH01027081">
    <property type="protein sequence ID" value="PNF13739.1"/>
    <property type="molecule type" value="Genomic_DNA"/>
</dbReference>
<dbReference type="PROSITE" id="PS51257">
    <property type="entry name" value="PROKAR_LIPOPROTEIN"/>
    <property type="match status" value="1"/>
</dbReference>
<comment type="caution">
    <text evidence="1">The sequence shown here is derived from an EMBL/GenBank/DDBJ whole genome shotgun (WGS) entry which is preliminary data.</text>
</comment>
<accession>A0A2J7PBN9</accession>
<dbReference type="InParanoid" id="A0A2J7PBN9"/>
<dbReference type="FunCoup" id="A0A2J7PBN9">
    <property type="interactions" value="20"/>
</dbReference>
<dbReference type="OrthoDB" id="6366357at2759"/>
<name>A0A2J7PBN9_9NEOP</name>
<proteinExistence type="predicted"/>
<dbReference type="PANTHER" id="PTHR47890">
    <property type="entry name" value="LD24308P"/>
    <property type="match status" value="1"/>
</dbReference>